<keyword evidence="2" id="KW-1185">Reference proteome</keyword>
<name>A0ACB6ZBN1_THEGA</name>
<accession>A0ACB6ZBN1</accession>
<gene>
    <name evidence="1" type="ORF">BDM02DRAFT_3130024</name>
</gene>
<proteinExistence type="predicted"/>
<reference evidence="1" key="2">
    <citation type="journal article" date="2020" name="Nat. Commun.">
        <title>Large-scale genome sequencing of mycorrhizal fungi provides insights into the early evolution of symbiotic traits.</title>
        <authorList>
            <person name="Miyauchi S."/>
            <person name="Kiss E."/>
            <person name="Kuo A."/>
            <person name="Drula E."/>
            <person name="Kohler A."/>
            <person name="Sanchez-Garcia M."/>
            <person name="Morin E."/>
            <person name="Andreopoulos B."/>
            <person name="Barry K.W."/>
            <person name="Bonito G."/>
            <person name="Buee M."/>
            <person name="Carver A."/>
            <person name="Chen C."/>
            <person name="Cichocki N."/>
            <person name="Clum A."/>
            <person name="Culley D."/>
            <person name="Crous P.W."/>
            <person name="Fauchery L."/>
            <person name="Girlanda M."/>
            <person name="Hayes R.D."/>
            <person name="Keri Z."/>
            <person name="LaButti K."/>
            <person name="Lipzen A."/>
            <person name="Lombard V."/>
            <person name="Magnuson J."/>
            <person name="Maillard F."/>
            <person name="Murat C."/>
            <person name="Nolan M."/>
            <person name="Ohm R.A."/>
            <person name="Pangilinan J."/>
            <person name="Pereira M.F."/>
            <person name="Perotto S."/>
            <person name="Peter M."/>
            <person name="Pfister S."/>
            <person name="Riley R."/>
            <person name="Sitrit Y."/>
            <person name="Stielow J.B."/>
            <person name="Szollosi G."/>
            <person name="Zifcakova L."/>
            <person name="Stursova M."/>
            <person name="Spatafora J.W."/>
            <person name="Tedersoo L."/>
            <person name="Vaario L.M."/>
            <person name="Yamada A."/>
            <person name="Yan M."/>
            <person name="Wang P."/>
            <person name="Xu J."/>
            <person name="Bruns T."/>
            <person name="Baldrian P."/>
            <person name="Vilgalys R."/>
            <person name="Dunand C."/>
            <person name="Henrissat B."/>
            <person name="Grigoriev I.V."/>
            <person name="Hibbett D."/>
            <person name="Nagy L.G."/>
            <person name="Martin F.M."/>
        </authorList>
    </citation>
    <scope>NUCLEOTIDE SEQUENCE</scope>
    <source>
        <strain evidence="1">P2</strain>
    </source>
</reference>
<organism evidence="1 2">
    <name type="scientific">Thelephora ganbajun</name>
    <name type="common">Ganba fungus</name>
    <dbReference type="NCBI Taxonomy" id="370292"/>
    <lineage>
        <taxon>Eukaryota</taxon>
        <taxon>Fungi</taxon>
        <taxon>Dikarya</taxon>
        <taxon>Basidiomycota</taxon>
        <taxon>Agaricomycotina</taxon>
        <taxon>Agaricomycetes</taxon>
        <taxon>Thelephorales</taxon>
        <taxon>Thelephoraceae</taxon>
        <taxon>Thelephora</taxon>
    </lineage>
</organism>
<protein>
    <submittedName>
        <fullName evidence="1">Uncharacterized protein</fullName>
    </submittedName>
</protein>
<evidence type="ECO:0000313" key="1">
    <source>
        <dbReference type="EMBL" id="KAF9647008.1"/>
    </source>
</evidence>
<comment type="caution">
    <text evidence="1">The sequence shown here is derived from an EMBL/GenBank/DDBJ whole genome shotgun (WGS) entry which is preliminary data.</text>
</comment>
<evidence type="ECO:0000313" key="2">
    <source>
        <dbReference type="Proteomes" id="UP000886501"/>
    </source>
</evidence>
<sequence>MANQARTAAMAVGFRGRRKPACSSCVKSLLKAVSPVLMDTPMNPSHGSIINGVTPSWSFILCMMTLTRCGWVDLPKCRKRCWFAQLPPAEELPNYITIMDDFGVSLEQTGHTFQHLMMWEPGHTTTNNSTSSMNMPADTTYHITALASANMTTGRFRAFATHIYVRGDIPRAEYSSYSSTYAVIRRGTREKMVVDESEPLPLGLLSQVCFNTSTHHKKPDLLCAVVGFTLRICAFRVFLLPPTSISPGA</sequence>
<dbReference type="EMBL" id="MU118043">
    <property type="protein sequence ID" value="KAF9647008.1"/>
    <property type="molecule type" value="Genomic_DNA"/>
</dbReference>
<reference evidence="1" key="1">
    <citation type="submission" date="2019-10" db="EMBL/GenBank/DDBJ databases">
        <authorList>
            <consortium name="DOE Joint Genome Institute"/>
            <person name="Kuo A."/>
            <person name="Miyauchi S."/>
            <person name="Kiss E."/>
            <person name="Drula E."/>
            <person name="Kohler A."/>
            <person name="Sanchez-Garcia M."/>
            <person name="Andreopoulos B."/>
            <person name="Barry K.W."/>
            <person name="Bonito G."/>
            <person name="Buee M."/>
            <person name="Carver A."/>
            <person name="Chen C."/>
            <person name="Cichocki N."/>
            <person name="Clum A."/>
            <person name="Culley D."/>
            <person name="Crous P.W."/>
            <person name="Fauchery L."/>
            <person name="Girlanda M."/>
            <person name="Hayes R."/>
            <person name="Keri Z."/>
            <person name="Labutti K."/>
            <person name="Lipzen A."/>
            <person name="Lombard V."/>
            <person name="Magnuson J."/>
            <person name="Maillard F."/>
            <person name="Morin E."/>
            <person name="Murat C."/>
            <person name="Nolan M."/>
            <person name="Ohm R."/>
            <person name="Pangilinan J."/>
            <person name="Pereira M."/>
            <person name="Perotto S."/>
            <person name="Peter M."/>
            <person name="Riley R."/>
            <person name="Sitrit Y."/>
            <person name="Stielow B."/>
            <person name="Szollosi G."/>
            <person name="Zifcakova L."/>
            <person name="Stursova M."/>
            <person name="Spatafora J.W."/>
            <person name="Tedersoo L."/>
            <person name="Vaario L.-M."/>
            <person name="Yamada A."/>
            <person name="Yan M."/>
            <person name="Wang P."/>
            <person name="Xu J."/>
            <person name="Bruns T."/>
            <person name="Baldrian P."/>
            <person name="Vilgalys R."/>
            <person name="Henrissat B."/>
            <person name="Grigoriev I.V."/>
            <person name="Hibbett D."/>
            <person name="Nagy L.G."/>
            <person name="Martin F.M."/>
        </authorList>
    </citation>
    <scope>NUCLEOTIDE SEQUENCE</scope>
    <source>
        <strain evidence="1">P2</strain>
    </source>
</reference>
<dbReference type="Proteomes" id="UP000886501">
    <property type="component" value="Unassembled WGS sequence"/>
</dbReference>